<dbReference type="Gene3D" id="1.20.1250.20">
    <property type="entry name" value="MFS general substrate transporter like domains"/>
    <property type="match status" value="2"/>
</dbReference>
<dbReference type="PANTHER" id="PTHR43791:SF41">
    <property type="entry name" value="MAJOR FACILITATOR SUPERFAMILY (MFS) PROFILE DOMAIN-CONTAINING PROTEIN"/>
    <property type="match status" value="1"/>
</dbReference>
<keyword evidence="4 6" id="KW-1133">Transmembrane helix</keyword>
<dbReference type="AlphaFoldDB" id="A0A3A2ZR69"/>
<feature type="transmembrane region" description="Helical" evidence="6">
    <location>
        <begin position="176"/>
        <end position="197"/>
    </location>
</feature>
<evidence type="ECO:0000256" key="1">
    <source>
        <dbReference type="ARBA" id="ARBA00004141"/>
    </source>
</evidence>
<feature type="transmembrane region" description="Helical" evidence="6">
    <location>
        <begin position="20"/>
        <end position="44"/>
    </location>
</feature>
<dbReference type="Pfam" id="PF07690">
    <property type="entry name" value="MFS_1"/>
    <property type="match status" value="1"/>
</dbReference>
<evidence type="ECO:0000256" key="2">
    <source>
        <dbReference type="ARBA" id="ARBA00022448"/>
    </source>
</evidence>
<proteinExistence type="predicted"/>
<reference evidence="8" key="1">
    <citation type="submission" date="2017-02" db="EMBL/GenBank/DDBJ databases">
        <authorList>
            <person name="Tafer H."/>
            <person name="Lopandic K."/>
        </authorList>
    </citation>
    <scope>NUCLEOTIDE SEQUENCE [LARGE SCALE GENOMIC DNA]</scope>
    <source>
        <strain evidence="8">CBS 366.77</strain>
    </source>
</reference>
<feature type="transmembrane region" description="Helical" evidence="6">
    <location>
        <begin position="297"/>
        <end position="321"/>
    </location>
</feature>
<dbReference type="OrthoDB" id="6730379at2759"/>
<evidence type="ECO:0000256" key="4">
    <source>
        <dbReference type="ARBA" id="ARBA00022989"/>
    </source>
</evidence>
<dbReference type="GO" id="GO:0022857">
    <property type="term" value="F:transmembrane transporter activity"/>
    <property type="evidence" value="ECO:0007669"/>
    <property type="project" value="InterPro"/>
</dbReference>
<dbReference type="InterPro" id="IPR011701">
    <property type="entry name" value="MFS"/>
</dbReference>
<keyword evidence="3 6" id="KW-0812">Transmembrane</keyword>
<protein>
    <submittedName>
        <fullName evidence="7">Major Facilitator Superfamily</fullName>
    </submittedName>
</protein>
<feature type="transmembrane region" description="Helical" evidence="6">
    <location>
        <begin position="140"/>
        <end position="164"/>
    </location>
</feature>
<dbReference type="GO" id="GO:0016020">
    <property type="term" value="C:membrane"/>
    <property type="evidence" value="ECO:0007669"/>
    <property type="project" value="UniProtKB-SubCell"/>
</dbReference>
<feature type="transmembrane region" description="Helical" evidence="6">
    <location>
        <begin position="265"/>
        <end position="285"/>
    </location>
</feature>
<feature type="transmembrane region" description="Helical" evidence="6">
    <location>
        <begin position="234"/>
        <end position="253"/>
    </location>
</feature>
<keyword evidence="2" id="KW-0813">Transport</keyword>
<organism evidence="7 8">
    <name type="scientific">Aspergillus sclerotialis</name>
    <dbReference type="NCBI Taxonomy" id="2070753"/>
    <lineage>
        <taxon>Eukaryota</taxon>
        <taxon>Fungi</taxon>
        <taxon>Dikarya</taxon>
        <taxon>Ascomycota</taxon>
        <taxon>Pezizomycotina</taxon>
        <taxon>Eurotiomycetes</taxon>
        <taxon>Eurotiomycetidae</taxon>
        <taxon>Eurotiales</taxon>
        <taxon>Aspergillaceae</taxon>
        <taxon>Aspergillus</taxon>
        <taxon>Aspergillus subgen. Polypaecilum</taxon>
    </lineage>
</organism>
<dbReference type="PANTHER" id="PTHR43791">
    <property type="entry name" value="PERMEASE-RELATED"/>
    <property type="match status" value="1"/>
</dbReference>
<evidence type="ECO:0000256" key="3">
    <source>
        <dbReference type="ARBA" id="ARBA00022692"/>
    </source>
</evidence>
<sequence>MGWSAAALLVPACFNGGGLLALRFFMGCLEAIIVPSITLLVAGFYKKSEQPPRNAIVFAAISSVINGFLSWVVGHIPTSAPLAIWQYLYIIIDSPMNAFFLTEQEKYYAVQRLAENRTGIVNKQWKWDQALEAVIDPKTWILFFFNIAINIPNGGLLTFSGIVINGLGFSPVTTSLLNMPTGVMSTLSAFLFSWLASKWNNRRCLVTILAAILPIVGAVIVYTLPRTNIGGQMVGIYLLYTYFGPYVVGISMGQANTAGHTKKNLQYAIFYIGYAVGNLIGPQTFRDEQAPAYTGGFTAMLVCYCVCVLLMGAYWILAAYLNRHKVSSDSDAEDLVDTFGDQTDFQQKNFKYTT</sequence>
<comment type="subcellular location">
    <subcellularLocation>
        <location evidence="1">Membrane</location>
        <topology evidence="1">Multi-pass membrane protein</topology>
    </subcellularLocation>
</comment>
<evidence type="ECO:0000313" key="8">
    <source>
        <dbReference type="Proteomes" id="UP000266188"/>
    </source>
</evidence>
<evidence type="ECO:0000313" key="7">
    <source>
        <dbReference type="EMBL" id="RJE20415.1"/>
    </source>
</evidence>
<gene>
    <name evidence="7" type="ORF">PHISCL_07247</name>
</gene>
<dbReference type="EMBL" id="MVGC01000309">
    <property type="protein sequence ID" value="RJE20415.1"/>
    <property type="molecule type" value="Genomic_DNA"/>
</dbReference>
<keyword evidence="8" id="KW-1185">Reference proteome</keyword>
<keyword evidence="5 6" id="KW-0472">Membrane</keyword>
<feature type="transmembrane region" description="Helical" evidence="6">
    <location>
        <begin position="204"/>
        <end position="222"/>
    </location>
</feature>
<dbReference type="InterPro" id="IPR036259">
    <property type="entry name" value="MFS_trans_sf"/>
</dbReference>
<comment type="caution">
    <text evidence="7">The sequence shown here is derived from an EMBL/GenBank/DDBJ whole genome shotgun (WGS) entry which is preliminary data.</text>
</comment>
<feature type="transmembrane region" description="Helical" evidence="6">
    <location>
        <begin position="56"/>
        <end position="76"/>
    </location>
</feature>
<dbReference type="Proteomes" id="UP000266188">
    <property type="component" value="Unassembled WGS sequence"/>
</dbReference>
<accession>A0A3A2ZR69</accession>
<name>A0A3A2ZR69_9EURO</name>
<evidence type="ECO:0000256" key="5">
    <source>
        <dbReference type="ARBA" id="ARBA00023136"/>
    </source>
</evidence>
<dbReference type="SUPFAM" id="SSF103473">
    <property type="entry name" value="MFS general substrate transporter"/>
    <property type="match status" value="1"/>
</dbReference>
<feature type="transmembrane region" description="Helical" evidence="6">
    <location>
        <begin position="82"/>
        <end position="102"/>
    </location>
</feature>
<evidence type="ECO:0000256" key="6">
    <source>
        <dbReference type="SAM" id="Phobius"/>
    </source>
</evidence>